<evidence type="ECO:0000259" key="1">
    <source>
        <dbReference type="Pfam" id="PF18930"/>
    </source>
</evidence>
<sequence>MAEEYKGEAYCVKCKEKRAFEGHVKVSDSGRRMAQGICPVCGTKVNRILGKA</sequence>
<evidence type="ECO:0000313" key="4">
    <source>
        <dbReference type="EMBL" id="CAB4585738.1"/>
    </source>
</evidence>
<dbReference type="InterPro" id="IPR044044">
    <property type="entry name" value="DUF5679"/>
</dbReference>
<reference evidence="3" key="1">
    <citation type="submission" date="2020-05" db="EMBL/GenBank/DDBJ databases">
        <authorList>
            <person name="Chiriac C."/>
            <person name="Salcher M."/>
            <person name="Ghai R."/>
            <person name="Kavagutti S V."/>
        </authorList>
    </citation>
    <scope>NUCLEOTIDE SEQUENCE</scope>
</reference>
<dbReference type="Pfam" id="PF18930">
    <property type="entry name" value="DUF5679"/>
    <property type="match status" value="1"/>
</dbReference>
<dbReference type="EMBL" id="CAFBPI010000006">
    <property type="protein sequence ID" value="CAB5005677.1"/>
    <property type="molecule type" value="Genomic_DNA"/>
</dbReference>
<dbReference type="EMBL" id="CAEZYL010000005">
    <property type="protein sequence ID" value="CAB4715753.1"/>
    <property type="molecule type" value="Genomic_DNA"/>
</dbReference>
<dbReference type="EMBL" id="CAFBNS010000008">
    <property type="protein sequence ID" value="CAB4953689.1"/>
    <property type="molecule type" value="Genomic_DNA"/>
</dbReference>
<evidence type="ECO:0000313" key="3">
    <source>
        <dbReference type="EMBL" id="CAB4539842.1"/>
    </source>
</evidence>
<protein>
    <submittedName>
        <fullName evidence="3">Unannotated protein</fullName>
    </submittedName>
</protein>
<evidence type="ECO:0000313" key="10">
    <source>
        <dbReference type="EMBL" id="CAB5063739.1"/>
    </source>
</evidence>
<gene>
    <name evidence="2" type="ORF">UFOPK1380_00164</name>
    <name evidence="3" type="ORF">UFOPK1505_00130</name>
    <name evidence="4" type="ORF">UFOPK1778_00324</name>
    <name evidence="5" type="ORF">UFOPK1863_00734</name>
    <name evidence="6" type="ORF">UFOPK2689_00201</name>
    <name evidence="7" type="ORF">UFOPK3555_00349</name>
    <name evidence="8" type="ORF">UFOPK3874_00102</name>
    <name evidence="9" type="ORF">UFOPK4095_00179</name>
    <name evidence="10" type="ORF">UFOPK4358_00559</name>
</gene>
<evidence type="ECO:0000313" key="7">
    <source>
        <dbReference type="EMBL" id="CAB4891081.1"/>
    </source>
</evidence>
<dbReference type="AlphaFoldDB" id="A0A6J6BLH7"/>
<dbReference type="EMBL" id="CAFBME010000021">
    <property type="protein sequence ID" value="CAB4891081.1"/>
    <property type="molecule type" value="Genomic_DNA"/>
</dbReference>
<dbReference type="EMBL" id="CAEZSS010000012">
    <property type="protein sequence ID" value="CAB4539842.1"/>
    <property type="molecule type" value="Genomic_DNA"/>
</dbReference>
<evidence type="ECO:0000313" key="9">
    <source>
        <dbReference type="EMBL" id="CAB5005677.1"/>
    </source>
</evidence>
<evidence type="ECO:0000313" key="6">
    <source>
        <dbReference type="EMBL" id="CAB4715753.1"/>
    </source>
</evidence>
<evidence type="ECO:0000313" key="8">
    <source>
        <dbReference type="EMBL" id="CAB4953689.1"/>
    </source>
</evidence>
<evidence type="ECO:0000313" key="5">
    <source>
        <dbReference type="EMBL" id="CAB4616363.1"/>
    </source>
</evidence>
<organism evidence="3">
    <name type="scientific">freshwater metagenome</name>
    <dbReference type="NCBI Taxonomy" id="449393"/>
    <lineage>
        <taxon>unclassified sequences</taxon>
        <taxon>metagenomes</taxon>
        <taxon>ecological metagenomes</taxon>
    </lineage>
</organism>
<dbReference type="EMBL" id="CAFBQQ010000074">
    <property type="protein sequence ID" value="CAB5063739.1"/>
    <property type="molecule type" value="Genomic_DNA"/>
</dbReference>
<proteinExistence type="predicted"/>
<evidence type="ECO:0000313" key="2">
    <source>
        <dbReference type="EMBL" id="CAB4530083.1"/>
    </source>
</evidence>
<name>A0A6J6BLH7_9ZZZZ</name>
<dbReference type="EMBL" id="CAEZUD010000009">
    <property type="protein sequence ID" value="CAB4585738.1"/>
    <property type="molecule type" value="Genomic_DNA"/>
</dbReference>
<dbReference type="EMBL" id="CAEZSC010000004">
    <property type="protein sequence ID" value="CAB4530083.1"/>
    <property type="molecule type" value="Genomic_DNA"/>
</dbReference>
<feature type="domain" description="DUF5679" evidence="1">
    <location>
        <begin position="10"/>
        <end position="48"/>
    </location>
</feature>
<dbReference type="EMBL" id="CAEZUY010000064">
    <property type="protein sequence ID" value="CAB4616363.1"/>
    <property type="molecule type" value="Genomic_DNA"/>
</dbReference>
<accession>A0A6J6BLH7</accession>